<gene>
    <name evidence="12" type="primary">apbE_1</name>
    <name evidence="12" type="ORF">ETAA8_26880</name>
</gene>
<feature type="binding site" evidence="11">
    <location>
        <position position="290"/>
    </location>
    <ligand>
        <name>Mg(2+)</name>
        <dbReference type="ChEBI" id="CHEBI:18420"/>
    </ligand>
</feature>
<evidence type="ECO:0000256" key="6">
    <source>
        <dbReference type="ARBA" id="ARBA00022827"/>
    </source>
</evidence>
<dbReference type="EC" id="2.7.1.180" evidence="1 10"/>
<feature type="binding site" evidence="11">
    <location>
        <position position="286"/>
    </location>
    <ligand>
        <name>Mg(2+)</name>
        <dbReference type="ChEBI" id="CHEBI:18420"/>
    </ligand>
</feature>
<name>A0A517YBH7_9BACT</name>
<organism evidence="12 13">
    <name type="scientific">Anatilimnocola aggregata</name>
    <dbReference type="NCBI Taxonomy" id="2528021"/>
    <lineage>
        <taxon>Bacteria</taxon>
        <taxon>Pseudomonadati</taxon>
        <taxon>Planctomycetota</taxon>
        <taxon>Planctomycetia</taxon>
        <taxon>Pirellulales</taxon>
        <taxon>Pirellulaceae</taxon>
        <taxon>Anatilimnocola</taxon>
    </lineage>
</organism>
<dbReference type="OrthoDB" id="9778595at2"/>
<dbReference type="PANTHER" id="PTHR30040:SF2">
    <property type="entry name" value="FAD:PROTEIN FMN TRANSFERASE"/>
    <property type="match status" value="1"/>
</dbReference>
<comment type="catalytic activity">
    <reaction evidence="9 10">
        <text>L-threonyl-[protein] + FAD = FMN-L-threonyl-[protein] + AMP + H(+)</text>
        <dbReference type="Rhea" id="RHEA:36847"/>
        <dbReference type="Rhea" id="RHEA-COMP:11060"/>
        <dbReference type="Rhea" id="RHEA-COMP:11061"/>
        <dbReference type="ChEBI" id="CHEBI:15378"/>
        <dbReference type="ChEBI" id="CHEBI:30013"/>
        <dbReference type="ChEBI" id="CHEBI:57692"/>
        <dbReference type="ChEBI" id="CHEBI:74257"/>
        <dbReference type="ChEBI" id="CHEBI:456215"/>
        <dbReference type="EC" id="2.7.1.180"/>
    </reaction>
</comment>
<keyword evidence="13" id="KW-1185">Reference proteome</keyword>
<protein>
    <recommendedName>
        <fullName evidence="2 10">FAD:protein FMN transferase</fullName>
        <ecNumber evidence="1 10">2.7.1.180</ecNumber>
    </recommendedName>
    <alternativeName>
        <fullName evidence="8 10">Flavin transferase</fullName>
    </alternativeName>
</protein>
<dbReference type="RefSeq" id="WP_145088554.1">
    <property type="nucleotide sequence ID" value="NZ_CP036274.1"/>
</dbReference>
<proteinExistence type="inferred from homology"/>
<keyword evidence="3 10" id="KW-0285">Flavoprotein</keyword>
<dbReference type="PIRSF" id="PIRSF006268">
    <property type="entry name" value="ApbE"/>
    <property type="match status" value="1"/>
</dbReference>
<dbReference type="EMBL" id="CP036274">
    <property type="protein sequence ID" value="QDU27600.1"/>
    <property type="molecule type" value="Genomic_DNA"/>
</dbReference>
<evidence type="ECO:0000313" key="13">
    <source>
        <dbReference type="Proteomes" id="UP000315017"/>
    </source>
</evidence>
<reference evidence="12 13" key="1">
    <citation type="submission" date="2019-02" db="EMBL/GenBank/DDBJ databases">
        <title>Deep-cultivation of Planctomycetes and their phenomic and genomic characterization uncovers novel biology.</title>
        <authorList>
            <person name="Wiegand S."/>
            <person name="Jogler M."/>
            <person name="Boedeker C."/>
            <person name="Pinto D."/>
            <person name="Vollmers J."/>
            <person name="Rivas-Marin E."/>
            <person name="Kohn T."/>
            <person name="Peeters S.H."/>
            <person name="Heuer A."/>
            <person name="Rast P."/>
            <person name="Oberbeckmann S."/>
            <person name="Bunk B."/>
            <person name="Jeske O."/>
            <person name="Meyerdierks A."/>
            <person name="Storesund J.E."/>
            <person name="Kallscheuer N."/>
            <person name="Luecker S."/>
            <person name="Lage O.M."/>
            <person name="Pohl T."/>
            <person name="Merkel B.J."/>
            <person name="Hornburger P."/>
            <person name="Mueller R.-W."/>
            <person name="Bruemmer F."/>
            <person name="Labrenz M."/>
            <person name="Spormann A.M."/>
            <person name="Op den Camp H."/>
            <person name="Overmann J."/>
            <person name="Amann R."/>
            <person name="Jetten M.S.M."/>
            <person name="Mascher T."/>
            <person name="Medema M.H."/>
            <person name="Devos D.P."/>
            <person name="Kaster A.-K."/>
            <person name="Ovreas L."/>
            <person name="Rohde M."/>
            <person name="Galperin M.Y."/>
            <person name="Jogler C."/>
        </authorList>
    </citation>
    <scope>NUCLEOTIDE SEQUENCE [LARGE SCALE GENOMIC DNA]</scope>
    <source>
        <strain evidence="12 13">ETA_A8</strain>
    </source>
</reference>
<keyword evidence="5 10" id="KW-0479">Metal-binding</keyword>
<dbReference type="InterPro" id="IPR024932">
    <property type="entry name" value="ApbE"/>
</dbReference>
<evidence type="ECO:0000256" key="10">
    <source>
        <dbReference type="PIRNR" id="PIRNR006268"/>
    </source>
</evidence>
<comment type="similarity">
    <text evidence="10">Belongs to the ApbE family.</text>
</comment>
<keyword evidence="6 10" id="KW-0274">FAD</keyword>
<feature type="binding site" evidence="11">
    <location>
        <position position="176"/>
    </location>
    <ligand>
        <name>Mg(2+)</name>
        <dbReference type="ChEBI" id="CHEBI:18420"/>
    </ligand>
</feature>
<evidence type="ECO:0000256" key="3">
    <source>
        <dbReference type="ARBA" id="ARBA00022630"/>
    </source>
</evidence>
<comment type="cofactor">
    <cofactor evidence="11">
        <name>Mg(2+)</name>
        <dbReference type="ChEBI" id="CHEBI:18420"/>
    </cofactor>
    <cofactor evidence="11">
        <name>Mn(2+)</name>
        <dbReference type="ChEBI" id="CHEBI:29035"/>
    </cofactor>
    <text evidence="11">Magnesium. Can also use manganese.</text>
</comment>
<accession>A0A517YBH7</accession>
<evidence type="ECO:0000256" key="7">
    <source>
        <dbReference type="ARBA" id="ARBA00022842"/>
    </source>
</evidence>
<dbReference type="Pfam" id="PF02424">
    <property type="entry name" value="ApbE"/>
    <property type="match status" value="1"/>
</dbReference>
<evidence type="ECO:0000256" key="8">
    <source>
        <dbReference type="ARBA" id="ARBA00031306"/>
    </source>
</evidence>
<dbReference type="GO" id="GO:0016740">
    <property type="term" value="F:transferase activity"/>
    <property type="evidence" value="ECO:0007669"/>
    <property type="project" value="UniProtKB-UniRule"/>
</dbReference>
<dbReference type="KEGG" id="aagg:ETAA8_26880"/>
<dbReference type="Proteomes" id="UP000315017">
    <property type="component" value="Chromosome"/>
</dbReference>
<sequence length="333" mass="35364">MILGRRKLLLFAVGGASVGLLPWLATRRHSPALFTRTAWALGSDVSLSVAGLGEAAANRALDAAFAELETVEQVMSLYRPDSQISLLNRDRRLRDPHPYLCTVLQTAAATSRATAGAFDISVQPLWEVCAAAKRAGKLPTDVELACAKRKINWQRIEVGRDRVVFHEPVERITLNGIAQGFALDRAIAALKQQGAKSALINTGEIGSLGDKAVGDPWTAGIQHPRETDAYLAVADLDGRALATSGDYETAFSADFSRNHVFDPRTGDSPTELASVSIVAPTGLQADALSTAAMVLGKSRTLELIARLPNVDALLVDKAGRAFQTAGFPASAVA</sequence>
<evidence type="ECO:0000256" key="9">
    <source>
        <dbReference type="ARBA" id="ARBA00048540"/>
    </source>
</evidence>
<evidence type="ECO:0000256" key="1">
    <source>
        <dbReference type="ARBA" id="ARBA00011955"/>
    </source>
</evidence>
<evidence type="ECO:0000256" key="4">
    <source>
        <dbReference type="ARBA" id="ARBA00022679"/>
    </source>
</evidence>
<dbReference type="SUPFAM" id="SSF143631">
    <property type="entry name" value="ApbE-like"/>
    <property type="match status" value="1"/>
</dbReference>
<evidence type="ECO:0000256" key="11">
    <source>
        <dbReference type="PIRSR" id="PIRSR006268-2"/>
    </source>
</evidence>
<dbReference type="GO" id="GO:0046872">
    <property type="term" value="F:metal ion binding"/>
    <property type="evidence" value="ECO:0007669"/>
    <property type="project" value="UniProtKB-UniRule"/>
</dbReference>
<dbReference type="PANTHER" id="PTHR30040">
    <property type="entry name" value="THIAMINE BIOSYNTHESIS LIPOPROTEIN APBE"/>
    <property type="match status" value="1"/>
</dbReference>
<keyword evidence="7 10" id="KW-0460">Magnesium</keyword>
<dbReference type="Gene3D" id="3.10.520.10">
    <property type="entry name" value="ApbE-like domains"/>
    <property type="match status" value="1"/>
</dbReference>
<evidence type="ECO:0000313" key="12">
    <source>
        <dbReference type="EMBL" id="QDU27600.1"/>
    </source>
</evidence>
<evidence type="ECO:0000256" key="2">
    <source>
        <dbReference type="ARBA" id="ARBA00016337"/>
    </source>
</evidence>
<dbReference type="InterPro" id="IPR003374">
    <property type="entry name" value="ApbE-like_sf"/>
</dbReference>
<keyword evidence="4 10" id="KW-0808">Transferase</keyword>
<keyword evidence="12" id="KW-0449">Lipoprotein</keyword>
<dbReference type="AlphaFoldDB" id="A0A517YBH7"/>
<evidence type="ECO:0000256" key="5">
    <source>
        <dbReference type="ARBA" id="ARBA00022723"/>
    </source>
</evidence>